<evidence type="ECO:0000313" key="2">
    <source>
        <dbReference type="EMBL" id="KAG5648218.1"/>
    </source>
</evidence>
<dbReference type="AlphaFoldDB" id="A0A9P7GDU4"/>
<dbReference type="OrthoDB" id="2423954at2759"/>
<reference evidence="2" key="1">
    <citation type="submission" date="2020-07" db="EMBL/GenBank/DDBJ databases">
        <authorList>
            <person name="Nieuwenhuis M."/>
            <person name="Van De Peppel L.J.J."/>
        </authorList>
    </citation>
    <scope>NUCLEOTIDE SEQUENCE</scope>
    <source>
        <strain evidence="2">AP01</strain>
        <tissue evidence="2">Mycelium</tissue>
    </source>
</reference>
<protein>
    <submittedName>
        <fullName evidence="2">Uncharacterized protein</fullName>
    </submittedName>
</protein>
<name>A0A9P7GDU4_9AGAR</name>
<feature type="region of interest" description="Disordered" evidence="1">
    <location>
        <begin position="142"/>
        <end position="166"/>
    </location>
</feature>
<keyword evidence="3" id="KW-1185">Reference proteome</keyword>
<organism evidence="2 3">
    <name type="scientific">Asterophora parasitica</name>
    <dbReference type="NCBI Taxonomy" id="117018"/>
    <lineage>
        <taxon>Eukaryota</taxon>
        <taxon>Fungi</taxon>
        <taxon>Dikarya</taxon>
        <taxon>Basidiomycota</taxon>
        <taxon>Agaricomycotina</taxon>
        <taxon>Agaricomycetes</taxon>
        <taxon>Agaricomycetidae</taxon>
        <taxon>Agaricales</taxon>
        <taxon>Tricholomatineae</taxon>
        <taxon>Lyophyllaceae</taxon>
        <taxon>Asterophora</taxon>
    </lineage>
</organism>
<evidence type="ECO:0000313" key="3">
    <source>
        <dbReference type="Proteomes" id="UP000775547"/>
    </source>
</evidence>
<sequence length="212" mass="23045">MECKRPVNLVQLWRELKPLDCDTAETATPAAPPQGTHALIELAMQINSATPNSAATEQIFSQFGVKHSKLCNRIHPEKVLKEVLVKTNTPAKLGPPPRRKRAFGNDDGEEMIEVLVPTDNPAESARDPLDFTAIANEMVADASTDAPSGPIPAGQPRSAPSTSSTNYTILPSRSFFTILQHQTRSLPRFWLSRSAGEQASRVSRTSSSTTTL</sequence>
<feature type="region of interest" description="Disordered" evidence="1">
    <location>
        <begin position="193"/>
        <end position="212"/>
    </location>
</feature>
<dbReference type="EMBL" id="JABCKV010000004">
    <property type="protein sequence ID" value="KAG5648218.1"/>
    <property type="molecule type" value="Genomic_DNA"/>
</dbReference>
<proteinExistence type="predicted"/>
<reference evidence="2" key="2">
    <citation type="submission" date="2021-10" db="EMBL/GenBank/DDBJ databases">
        <title>Phylogenomics reveals ancestral predisposition of the termite-cultivated fungus Termitomyces towards a domesticated lifestyle.</title>
        <authorList>
            <person name="Auxier B."/>
            <person name="Grum-Grzhimaylo A."/>
            <person name="Cardenas M.E."/>
            <person name="Lodge J.D."/>
            <person name="Laessoe T."/>
            <person name="Pedersen O."/>
            <person name="Smith M.E."/>
            <person name="Kuyper T.W."/>
            <person name="Franco-Molano E.A."/>
            <person name="Baroni T.J."/>
            <person name="Aanen D.K."/>
        </authorList>
    </citation>
    <scope>NUCLEOTIDE SEQUENCE</scope>
    <source>
        <strain evidence="2">AP01</strain>
        <tissue evidence="2">Mycelium</tissue>
    </source>
</reference>
<feature type="compositionally biased region" description="Low complexity" evidence="1">
    <location>
        <begin position="200"/>
        <end position="212"/>
    </location>
</feature>
<dbReference type="Proteomes" id="UP000775547">
    <property type="component" value="Unassembled WGS sequence"/>
</dbReference>
<accession>A0A9P7GDU4</accession>
<evidence type="ECO:0000256" key="1">
    <source>
        <dbReference type="SAM" id="MobiDB-lite"/>
    </source>
</evidence>
<comment type="caution">
    <text evidence="2">The sequence shown here is derived from an EMBL/GenBank/DDBJ whole genome shotgun (WGS) entry which is preliminary data.</text>
</comment>
<gene>
    <name evidence="2" type="ORF">DXG03_006173</name>
</gene>